<keyword evidence="2" id="KW-0812">Transmembrane</keyword>
<keyword evidence="3" id="KW-0732">Signal</keyword>
<reference evidence="4 5" key="1">
    <citation type="submission" date="2023-10" db="EMBL/GenBank/DDBJ databases">
        <title>Chromosome-scale genome assembly provides insights into flower coloration mechanisms of Canna indica.</title>
        <authorList>
            <person name="Li C."/>
        </authorList>
    </citation>
    <scope>NUCLEOTIDE SEQUENCE [LARGE SCALE GENOMIC DNA]</scope>
    <source>
        <tissue evidence="4">Flower</tissue>
    </source>
</reference>
<keyword evidence="2" id="KW-1133">Transmembrane helix</keyword>
<evidence type="ECO:0000256" key="3">
    <source>
        <dbReference type="SAM" id="SignalP"/>
    </source>
</evidence>
<protein>
    <recommendedName>
        <fullName evidence="6">Transmembrane protein</fullName>
    </recommendedName>
</protein>
<feature type="chain" id="PRO_5042943732" description="Transmembrane protein" evidence="3">
    <location>
        <begin position="22"/>
        <end position="115"/>
    </location>
</feature>
<name>A0AAQ3K613_9LILI</name>
<dbReference type="EMBL" id="CP136892">
    <property type="protein sequence ID" value="WOL02688.1"/>
    <property type="molecule type" value="Genomic_DNA"/>
</dbReference>
<evidence type="ECO:0008006" key="6">
    <source>
        <dbReference type="Google" id="ProtNLM"/>
    </source>
</evidence>
<dbReference type="PANTHER" id="PTHR37908">
    <property type="entry name" value="TRANSMEMBRANE PROTEIN"/>
    <property type="match status" value="1"/>
</dbReference>
<evidence type="ECO:0000256" key="2">
    <source>
        <dbReference type="SAM" id="Phobius"/>
    </source>
</evidence>
<proteinExistence type="predicted"/>
<dbReference type="PANTHER" id="PTHR37908:SF3">
    <property type="entry name" value="TRANSMEMBRANE PROTEIN"/>
    <property type="match status" value="1"/>
</dbReference>
<keyword evidence="5" id="KW-1185">Reference proteome</keyword>
<organism evidence="4 5">
    <name type="scientific">Canna indica</name>
    <name type="common">Indian-shot</name>
    <dbReference type="NCBI Taxonomy" id="4628"/>
    <lineage>
        <taxon>Eukaryota</taxon>
        <taxon>Viridiplantae</taxon>
        <taxon>Streptophyta</taxon>
        <taxon>Embryophyta</taxon>
        <taxon>Tracheophyta</taxon>
        <taxon>Spermatophyta</taxon>
        <taxon>Magnoliopsida</taxon>
        <taxon>Liliopsida</taxon>
        <taxon>Zingiberales</taxon>
        <taxon>Cannaceae</taxon>
        <taxon>Canna</taxon>
    </lineage>
</organism>
<evidence type="ECO:0000256" key="1">
    <source>
        <dbReference type="SAM" id="MobiDB-lite"/>
    </source>
</evidence>
<gene>
    <name evidence="4" type="ORF">Cni_G11407</name>
</gene>
<dbReference type="Proteomes" id="UP001327560">
    <property type="component" value="Chromosome 3"/>
</dbReference>
<sequence length="115" mass="12488">MVKSWFFTLFIISALVSLSISLGHEGASTVGSSDVVRSHFETEVSHLHISFLFIVVESITLTGYASRILLDGILFQDGLRAGREMVEMTMDYTEPGPNTNPRSGISNSPPSPPST</sequence>
<feature type="region of interest" description="Disordered" evidence="1">
    <location>
        <begin position="90"/>
        <end position="115"/>
    </location>
</feature>
<evidence type="ECO:0000313" key="4">
    <source>
        <dbReference type="EMBL" id="WOL02688.1"/>
    </source>
</evidence>
<feature type="signal peptide" evidence="3">
    <location>
        <begin position="1"/>
        <end position="21"/>
    </location>
</feature>
<keyword evidence="2" id="KW-0472">Membrane</keyword>
<evidence type="ECO:0000313" key="5">
    <source>
        <dbReference type="Proteomes" id="UP001327560"/>
    </source>
</evidence>
<feature type="transmembrane region" description="Helical" evidence="2">
    <location>
        <begin position="47"/>
        <end position="70"/>
    </location>
</feature>
<dbReference type="AlphaFoldDB" id="A0AAQ3K613"/>
<accession>A0AAQ3K613</accession>